<sequence length="282" mass="30581">MEDLGHGHGLAKAQPSRVTRAILHKPAGLTGAEARDVPKGMCSLSKDTSHAKDGGLMPCAKPCAACYGAMRCSELPWPKPRLCKPQLLYVSMSYLSYQISLESIKTGSCQISCTGDYCMHVIRCFLLVHQFSIDNLLMTKSDSSEDLDLVRAQYSVDDFLEVRPHKKIVPPEFSITLIATGHHFHISSVEGKERHCALPGAALPASPSPDLEGPSLGVRRQLRLHTFETFGISVEPHVKAASTAGEVCDVSLYLQETIFSIDSSNGGSQSRQSPGNLNICLC</sequence>
<evidence type="ECO:0000313" key="2">
    <source>
        <dbReference type="Proteomes" id="UP000276834"/>
    </source>
</evidence>
<dbReference type="EMBL" id="QUSF01000013">
    <property type="protein sequence ID" value="RLW04435.1"/>
    <property type="molecule type" value="Genomic_DNA"/>
</dbReference>
<name>A0A3L8SM78_CHLGU</name>
<organism evidence="1 2">
    <name type="scientific">Chloebia gouldiae</name>
    <name type="common">Gouldian finch</name>
    <name type="synonym">Erythrura gouldiae</name>
    <dbReference type="NCBI Taxonomy" id="44316"/>
    <lineage>
        <taxon>Eukaryota</taxon>
        <taxon>Metazoa</taxon>
        <taxon>Chordata</taxon>
        <taxon>Craniata</taxon>
        <taxon>Vertebrata</taxon>
        <taxon>Euteleostomi</taxon>
        <taxon>Archelosauria</taxon>
        <taxon>Archosauria</taxon>
        <taxon>Dinosauria</taxon>
        <taxon>Saurischia</taxon>
        <taxon>Theropoda</taxon>
        <taxon>Coelurosauria</taxon>
        <taxon>Aves</taxon>
        <taxon>Neognathae</taxon>
        <taxon>Neoaves</taxon>
        <taxon>Telluraves</taxon>
        <taxon>Australaves</taxon>
        <taxon>Passeriformes</taxon>
        <taxon>Passeroidea</taxon>
        <taxon>Passeridae</taxon>
        <taxon>Chloebia</taxon>
    </lineage>
</organism>
<proteinExistence type="predicted"/>
<keyword evidence="2" id="KW-1185">Reference proteome</keyword>
<comment type="caution">
    <text evidence="1">The sequence shown here is derived from an EMBL/GenBank/DDBJ whole genome shotgun (WGS) entry which is preliminary data.</text>
</comment>
<protein>
    <submittedName>
        <fullName evidence="1">Uncharacterized protein</fullName>
    </submittedName>
</protein>
<gene>
    <name evidence="1" type="ORF">DV515_00005879</name>
</gene>
<dbReference type="Proteomes" id="UP000276834">
    <property type="component" value="Unassembled WGS sequence"/>
</dbReference>
<reference evidence="1 2" key="1">
    <citation type="journal article" date="2018" name="Proc. R. Soc. B">
        <title>A non-coding region near Follistatin controls head colour polymorphism in the Gouldian finch.</title>
        <authorList>
            <person name="Toomey M.B."/>
            <person name="Marques C.I."/>
            <person name="Andrade P."/>
            <person name="Araujo P.M."/>
            <person name="Sabatino S."/>
            <person name="Gazda M.A."/>
            <person name="Afonso S."/>
            <person name="Lopes R.J."/>
            <person name="Corbo J.C."/>
            <person name="Carneiro M."/>
        </authorList>
    </citation>
    <scope>NUCLEOTIDE SEQUENCE [LARGE SCALE GENOMIC DNA]</scope>
    <source>
        <strain evidence="1">Red01</strain>
        <tissue evidence="1">Muscle</tissue>
    </source>
</reference>
<evidence type="ECO:0000313" key="1">
    <source>
        <dbReference type="EMBL" id="RLW04435.1"/>
    </source>
</evidence>
<accession>A0A3L8SM78</accession>
<dbReference type="AlphaFoldDB" id="A0A3L8SM78"/>